<dbReference type="EMBL" id="LAZR01000746">
    <property type="protein sequence ID" value="KKN58858.1"/>
    <property type="molecule type" value="Genomic_DNA"/>
</dbReference>
<accession>A0A0F9UZ29</accession>
<protein>
    <submittedName>
        <fullName evidence="1">Uncharacterized protein</fullName>
    </submittedName>
</protein>
<dbReference type="InterPro" id="IPR013320">
    <property type="entry name" value="ConA-like_dom_sf"/>
</dbReference>
<dbReference type="AlphaFoldDB" id="A0A0F9UZ29"/>
<name>A0A0F9UZ29_9ZZZZ</name>
<sequence length="376" mass="41473">MTFTIAEDIKTLLTDNFDFSSFAKAAYLDDSIQLYWNFEDNLTDWASNGMGATAGSGVDYGDGSVWGADPNIGTKQLECDGTLNGKVTITSAKAFTNDVDNISISIWLHWTGGITGSGTLIYLNGANTGHFDATGISIVATGNTINVYVGNQIKAVAYASGYRNKWTHIFLTVAFSANSLLNVYFDNTQVVTNFDAGNHSFPTATNHQMGGLTNYFINKALMTINELRVYNKILSTTERTNLYEGFNINGSGTGEWNSSTTPNIRLLDDYSPDSHPDDGEIIIKDEQLLRIDPFNGSRSETFLVDIDVKYDDYTASAPTIIKLLLAEIDRVMDAESIAHTTYYYKPRYNWLGSYRLGVVRFQVEVLNALVVRPGLT</sequence>
<evidence type="ECO:0000313" key="1">
    <source>
        <dbReference type="EMBL" id="KKN58858.1"/>
    </source>
</evidence>
<dbReference type="Gene3D" id="2.60.120.200">
    <property type="match status" value="1"/>
</dbReference>
<comment type="caution">
    <text evidence="1">The sequence shown here is derived from an EMBL/GenBank/DDBJ whole genome shotgun (WGS) entry which is preliminary data.</text>
</comment>
<proteinExistence type="predicted"/>
<organism evidence="1">
    <name type="scientific">marine sediment metagenome</name>
    <dbReference type="NCBI Taxonomy" id="412755"/>
    <lineage>
        <taxon>unclassified sequences</taxon>
        <taxon>metagenomes</taxon>
        <taxon>ecological metagenomes</taxon>
    </lineage>
</organism>
<gene>
    <name evidence="1" type="ORF">LCGC14_0547650</name>
</gene>
<dbReference type="SUPFAM" id="SSF49899">
    <property type="entry name" value="Concanavalin A-like lectins/glucanases"/>
    <property type="match status" value="1"/>
</dbReference>
<reference evidence="1" key="1">
    <citation type="journal article" date="2015" name="Nature">
        <title>Complex archaea that bridge the gap between prokaryotes and eukaryotes.</title>
        <authorList>
            <person name="Spang A."/>
            <person name="Saw J.H."/>
            <person name="Jorgensen S.L."/>
            <person name="Zaremba-Niedzwiedzka K."/>
            <person name="Martijn J."/>
            <person name="Lind A.E."/>
            <person name="van Eijk R."/>
            <person name="Schleper C."/>
            <person name="Guy L."/>
            <person name="Ettema T.J."/>
        </authorList>
    </citation>
    <scope>NUCLEOTIDE SEQUENCE</scope>
</reference>